<dbReference type="Pfam" id="PF08892">
    <property type="entry name" value="YqcI_YcgG"/>
    <property type="match status" value="1"/>
</dbReference>
<reference evidence="1 2" key="1">
    <citation type="submission" date="2019-11" db="EMBL/GenBank/DDBJ databases">
        <title>Genome sequences of 17 halophilic strains isolated from different environments.</title>
        <authorList>
            <person name="Furrow R.E."/>
        </authorList>
    </citation>
    <scope>NUCLEOTIDE SEQUENCE [LARGE SCALE GENOMIC DNA]</scope>
    <source>
        <strain evidence="1 2">22506_14_FS</strain>
    </source>
</reference>
<proteinExistence type="predicted"/>
<dbReference type="Proteomes" id="UP000447833">
    <property type="component" value="Unassembled WGS sequence"/>
</dbReference>
<dbReference type="EMBL" id="WMEY01000014">
    <property type="protein sequence ID" value="MYL66018.1"/>
    <property type="molecule type" value="Genomic_DNA"/>
</dbReference>
<accession>A0A845F5K4</accession>
<dbReference type="AlphaFoldDB" id="A0A845F5K4"/>
<evidence type="ECO:0000313" key="1">
    <source>
        <dbReference type="EMBL" id="MYL66018.1"/>
    </source>
</evidence>
<comment type="caution">
    <text evidence="1">The sequence shown here is derived from an EMBL/GenBank/DDBJ whole genome shotgun (WGS) entry which is preliminary data.</text>
</comment>
<protein>
    <recommendedName>
        <fullName evidence="3">YqcI/YcgG family protein</fullName>
    </recommendedName>
</protein>
<organism evidence="1 2">
    <name type="scientific">Guptibacillus hwajinpoensis</name>
    <dbReference type="NCBI Taxonomy" id="208199"/>
    <lineage>
        <taxon>Bacteria</taxon>
        <taxon>Bacillati</taxon>
        <taxon>Bacillota</taxon>
        <taxon>Bacilli</taxon>
        <taxon>Bacillales</taxon>
        <taxon>Guptibacillaceae</taxon>
        <taxon>Guptibacillus</taxon>
    </lineage>
</organism>
<dbReference type="PANTHER" id="PTHR40045:SF1">
    <property type="entry name" value="YQCI_YCGG FAMILY PROTEIN"/>
    <property type="match status" value="1"/>
</dbReference>
<dbReference type="InterPro" id="IPR014988">
    <property type="entry name" value="Uncharacterised_YqcI/YcgG"/>
</dbReference>
<name>A0A845F5K4_9BACL</name>
<evidence type="ECO:0008006" key="3">
    <source>
        <dbReference type="Google" id="ProtNLM"/>
    </source>
</evidence>
<dbReference type="RefSeq" id="WP_160921718.1">
    <property type="nucleotide sequence ID" value="NZ_WMEY01000014.1"/>
</dbReference>
<sequence>MEGWKHTAFTHLEAMLGDREKPYPCIPGKQGFYQDNLRYGFADDPTTDSACTQLATLLEDYGKVARSTGKYASLVVFFDSRRLQQQNAEVEQYQSLFWSLLNRVNELDKEEWPEHIPKDPHDSKWEFCFNGEPYFAFCATPAHVVRQSRHFPCFLIAFQPRWVFDEINSETTFGQKLKKAIRQRLVSYDGIPAHPALKWYGQQDNYEWEQYFLSDDDSSLSKCPFMAMKQKWKSIRS</sequence>
<evidence type="ECO:0000313" key="2">
    <source>
        <dbReference type="Proteomes" id="UP000447833"/>
    </source>
</evidence>
<gene>
    <name evidence="1" type="ORF">GLW07_22085</name>
</gene>
<dbReference type="PANTHER" id="PTHR40045">
    <property type="entry name" value="YCGG FAMILY PROTEIN"/>
    <property type="match status" value="1"/>
</dbReference>